<dbReference type="InterPro" id="IPR033479">
    <property type="entry name" value="dCache_1"/>
</dbReference>
<proteinExistence type="predicted"/>
<reference evidence="15 16" key="1">
    <citation type="journal article" date="2013" name="Antonie Van Leeuwenhoek">
        <title>Dongia rigui sp. nov., isolated from freshwater of a large wetland in Korea.</title>
        <authorList>
            <person name="Baik K.S."/>
            <person name="Hwang Y.M."/>
            <person name="Choi J.S."/>
            <person name="Kwon J."/>
            <person name="Seong C.N."/>
        </authorList>
    </citation>
    <scope>NUCLEOTIDE SEQUENCE [LARGE SCALE GENOMIC DNA]</scope>
    <source>
        <strain evidence="15 16">04SU4-P</strain>
    </source>
</reference>
<dbReference type="SMART" id="SM00387">
    <property type="entry name" value="HATPase_c"/>
    <property type="match status" value="1"/>
</dbReference>
<evidence type="ECO:0000313" key="15">
    <source>
        <dbReference type="EMBL" id="MDY0870944.1"/>
    </source>
</evidence>
<dbReference type="InterPro" id="IPR011495">
    <property type="entry name" value="Sig_transdc_His_kin_sub2_dim/P"/>
</dbReference>
<dbReference type="Pfam" id="PF02518">
    <property type="entry name" value="HATPase_c"/>
    <property type="match status" value="1"/>
</dbReference>
<keyword evidence="7 13" id="KW-0812">Transmembrane</keyword>
<feature type="transmembrane region" description="Helical" evidence="13">
    <location>
        <begin position="286"/>
        <end position="312"/>
    </location>
</feature>
<evidence type="ECO:0000259" key="14">
    <source>
        <dbReference type="SMART" id="SM00387"/>
    </source>
</evidence>
<dbReference type="InterPro" id="IPR003594">
    <property type="entry name" value="HATPase_dom"/>
</dbReference>
<dbReference type="EC" id="2.7.13.3" evidence="3"/>
<keyword evidence="6" id="KW-0808">Transferase</keyword>
<evidence type="ECO:0000313" key="16">
    <source>
        <dbReference type="Proteomes" id="UP001271769"/>
    </source>
</evidence>
<evidence type="ECO:0000256" key="5">
    <source>
        <dbReference type="ARBA" id="ARBA00022553"/>
    </source>
</evidence>
<dbReference type="Pfam" id="PF07568">
    <property type="entry name" value="HisKA_2"/>
    <property type="match status" value="1"/>
</dbReference>
<comment type="catalytic activity">
    <reaction evidence="1">
        <text>ATP + protein L-histidine = ADP + protein N-phospho-L-histidine.</text>
        <dbReference type="EC" id="2.7.13.3"/>
    </reaction>
</comment>
<keyword evidence="12 13" id="KW-0472">Membrane</keyword>
<evidence type="ECO:0000256" key="6">
    <source>
        <dbReference type="ARBA" id="ARBA00022679"/>
    </source>
</evidence>
<keyword evidence="10" id="KW-0067">ATP-binding</keyword>
<dbReference type="Pfam" id="PF02743">
    <property type="entry name" value="dCache_1"/>
    <property type="match status" value="1"/>
</dbReference>
<keyword evidence="8" id="KW-0547">Nucleotide-binding</keyword>
<dbReference type="Proteomes" id="UP001271769">
    <property type="component" value="Unassembled WGS sequence"/>
</dbReference>
<dbReference type="PANTHER" id="PTHR41523:SF8">
    <property type="entry name" value="ETHYLENE RESPONSE SENSOR PROTEIN"/>
    <property type="match status" value="1"/>
</dbReference>
<dbReference type="CDD" id="cd18773">
    <property type="entry name" value="PDC1_HK_sensor"/>
    <property type="match status" value="1"/>
</dbReference>
<evidence type="ECO:0000256" key="13">
    <source>
        <dbReference type="SAM" id="Phobius"/>
    </source>
</evidence>
<evidence type="ECO:0000256" key="1">
    <source>
        <dbReference type="ARBA" id="ARBA00000085"/>
    </source>
</evidence>
<dbReference type="EMBL" id="JAXCLX010000001">
    <property type="protein sequence ID" value="MDY0870944.1"/>
    <property type="molecule type" value="Genomic_DNA"/>
</dbReference>
<evidence type="ECO:0000256" key="9">
    <source>
        <dbReference type="ARBA" id="ARBA00022777"/>
    </source>
</evidence>
<dbReference type="RefSeq" id="WP_320499315.1">
    <property type="nucleotide sequence ID" value="NZ_JAXCLX010000001.1"/>
</dbReference>
<evidence type="ECO:0000256" key="8">
    <source>
        <dbReference type="ARBA" id="ARBA00022741"/>
    </source>
</evidence>
<evidence type="ECO:0000256" key="10">
    <source>
        <dbReference type="ARBA" id="ARBA00022840"/>
    </source>
</evidence>
<sequence length="577" mass="62248">MIGSWLQPLRHRLILLFLIVLVVPSVFGIGAAVGNFKVQISAAHDATLRFSELASNYESNLLWQSQQIAQNLSRDEDVLAVLRGAQDTPTRGACDVAFARAVQPYPPYGAAVLFDLNGEALCQWDQSKRLINVSGRTWFKNVIATKSPSISGYLVSPILNEPIIAYGAPIFDVNGVLKGVVALAIRLNWLAAVGQEPGLPGMAEVTLLDHRGKVLVNSAGGENQSAHLPSPEDINRITTGGLRQFEATGGDGRRRIFAVNALGNSSLFVLLGIPRASVVDPLLNDLLVQIGILCLVSIAGMMAAILGARFLVTKWTEKLAAAADGMALGRLDTVSELRGAPIEIWQLGENLKSMAIRLEHREADLRESLAQKQLMLREIHHRVKNNLQIVTSLLNLYARLPRSEAFREAFGELQIRINALALVHRHLYESEDLKEIDLAPFMKNLCNMLQDGSGVAARRVSVQLEVPELRMSGDRAVPLALLTTEIVTNSFKHAFPDGRTGLIDIRLDVTADGDASLSIADNGIGPSATAPANPASTMGTTLIAAFAKQLGGKMTVAGPPGTTTVIHFHTLATNRPI</sequence>
<protein>
    <recommendedName>
        <fullName evidence="3">histidine kinase</fullName>
        <ecNumber evidence="3">2.7.13.3</ecNumber>
    </recommendedName>
</protein>
<dbReference type="PANTHER" id="PTHR41523">
    <property type="entry name" value="TWO-COMPONENT SYSTEM SENSOR PROTEIN"/>
    <property type="match status" value="1"/>
</dbReference>
<dbReference type="Gene3D" id="3.30.565.10">
    <property type="entry name" value="Histidine kinase-like ATPase, C-terminal domain"/>
    <property type="match status" value="1"/>
</dbReference>
<gene>
    <name evidence="15" type="ORF">SMD31_03385</name>
</gene>
<dbReference type="InterPro" id="IPR036890">
    <property type="entry name" value="HATPase_C_sf"/>
</dbReference>
<organism evidence="15 16">
    <name type="scientific">Dongia rigui</name>
    <dbReference type="NCBI Taxonomy" id="940149"/>
    <lineage>
        <taxon>Bacteria</taxon>
        <taxon>Pseudomonadati</taxon>
        <taxon>Pseudomonadota</taxon>
        <taxon>Alphaproteobacteria</taxon>
        <taxon>Rhodospirillales</taxon>
        <taxon>Dongiaceae</taxon>
        <taxon>Dongia</taxon>
    </lineage>
</organism>
<evidence type="ECO:0000256" key="3">
    <source>
        <dbReference type="ARBA" id="ARBA00012438"/>
    </source>
</evidence>
<dbReference type="SUPFAM" id="SSF55874">
    <property type="entry name" value="ATPase domain of HSP90 chaperone/DNA topoisomerase II/histidine kinase"/>
    <property type="match status" value="1"/>
</dbReference>
<comment type="subcellular location">
    <subcellularLocation>
        <location evidence="2">Cell membrane</location>
        <topology evidence="2">Multi-pass membrane protein</topology>
    </subcellularLocation>
</comment>
<name>A0ABU5DUE9_9PROT</name>
<dbReference type="GO" id="GO:0016301">
    <property type="term" value="F:kinase activity"/>
    <property type="evidence" value="ECO:0007669"/>
    <property type="project" value="UniProtKB-KW"/>
</dbReference>
<dbReference type="Gene3D" id="3.30.450.20">
    <property type="entry name" value="PAS domain"/>
    <property type="match status" value="2"/>
</dbReference>
<evidence type="ECO:0000256" key="2">
    <source>
        <dbReference type="ARBA" id="ARBA00004651"/>
    </source>
</evidence>
<keyword evidence="16" id="KW-1185">Reference proteome</keyword>
<comment type="caution">
    <text evidence="15">The sequence shown here is derived from an EMBL/GenBank/DDBJ whole genome shotgun (WGS) entry which is preliminary data.</text>
</comment>
<evidence type="ECO:0000256" key="12">
    <source>
        <dbReference type="ARBA" id="ARBA00023136"/>
    </source>
</evidence>
<accession>A0ABU5DUE9</accession>
<evidence type="ECO:0000256" key="4">
    <source>
        <dbReference type="ARBA" id="ARBA00022475"/>
    </source>
</evidence>
<keyword evidence="4" id="KW-1003">Cell membrane</keyword>
<keyword evidence="11 13" id="KW-1133">Transmembrane helix</keyword>
<feature type="domain" description="Histidine kinase/HSP90-like ATPase" evidence="14">
    <location>
        <begin position="474"/>
        <end position="572"/>
    </location>
</feature>
<evidence type="ECO:0000256" key="7">
    <source>
        <dbReference type="ARBA" id="ARBA00022692"/>
    </source>
</evidence>
<keyword evidence="9 15" id="KW-0418">Kinase</keyword>
<keyword evidence="5" id="KW-0597">Phosphoprotein</keyword>
<evidence type="ECO:0000256" key="11">
    <source>
        <dbReference type="ARBA" id="ARBA00022989"/>
    </source>
</evidence>